<feature type="transmembrane region" description="Helical" evidence="1">
    <location>
        <begin position="42"/>
        <end position="63"/>
    </location>
</feature>
<dbReference type="EMBL" id="CZAY01000005">
    <property type="protein sequence ID" value="CUP25452.1"/>
    <property type="molecule type" value="Genomic_DNA"/>
</dbReference>
<organism evidence="2 3">
    <name type="scientific">Dorea longicatena</name>
    <dbReference type="NCBI Taxonomy" id="88431"/>
    <lineage>
        <taxon>Bacteria</taxon>
        <taxon>Bacillati</taxon>
        <taxon>Bacillota</taxon>
        <taxon>Clostridia</taxon>
        <taxon>Lachnospirales</taxon>
        <taxon>Lachnospiraceae</taxon>
        <taxon>Dorea</taxon>
    </lineage>
</organism>
<protein>
    <submittedName>
        <fullName evidence="2">Uncharacterized protein</fullName>
    </submittedName>
</protein>
<evidence type="ECO:0000313" key="3">
    <source>
        <dbReference type="Proteomes" id="UP000095485"/>
    </source>
</evidence>
<proteinExistence type="predicted"/>
<evidence type="ECO:0000256" key="1">
    <source>
        <dbReference type="SAM" id="Phobius"/>
    </source>
</evidence>
<keyword evidence="1" id="KW-0472">Membrane</keyword>
<name>A0A174LMK6_9FIRM</name>
<dbReference type="OrthoDB" id="2066444at2"/>
<accession>A0A174LMK6</accession>
<sequence length="184" mass="20418">MLIMKKILSVVGITGGTFFLLVAAICVEEWFSDPAYAADMEISGLIMCIVLGIFGVILIVLGIQTLRLQKLYREYKEIAEASQDGFIPDMAAILSQPEDKVRRNLEKLCKKKYFNDAYVDNKAKLFVRKNQMNQKIGNPSFTKTVKQTDAELFTVKCKGCGGINKIQRGAVGECEYCGSPISGE</sequence>
<keyword evidence="1" id="KW-0812">Transmembrane</keyword>
<keyword evidence="1" id="KW-1133">Transmembrane helix</keyword>
<dbReference type="RefSeq" id="WP_055282034.1">
    <property type="nucleotide sequence ID" value="NZ_CZAY01000005.1"/>
</dbReference>
<gene>
    <name evidence="2" type="ORF">ERS852526_00750</name>
</gene>
<dbReference type="Proteomes" id="UP000095485">
    <property type="component" value="Unassembled WGS sequence"/>
</dbReference>
<evidence type="ECO:0000313" key="2">
    <source>
        <dbReference type="EMBL" id="CUP25452.1"/>
    </source>
</evidence>
<dbReference type="GeneID" id="96228050"/>
<reference evidence="2 3" key="1">
    <citation type="submission" date="2015-09" db="EMBL/GenBank/DDBJ databases">
        <authorList>
            <consortium name="Pathogen Informatics"/>
        </authorList>
    </citation>
    <scope>NUCLEOTIDE SEQUENCE [LARGE SCALE GENOMIC DNA]</scope>
    <source>
        <strain evidence="2 3">2789STDY5834914</strain>
    </source>
</reference>
<dbReference type="AlphaFoldDB" id="A0A174LMK6"/>